<dbReference type="PANTHER" id="PTHR36535:SF1">
    <property type="entry name" value="DUF1772 DOMAIN-CONTAINING PROTEIN"/>
    <property type="match status" value="1"/>
</dbReference>
<gene>
    <name evidence="2" type="ORF">PaG_05661</name>
</gene>
<feature type="transmembrane region" description="Helical" evidence="1">
    <location>
        <begin position="170"/>
        <end position="191"/>
    </location>
</feature>
<comment type="caution">
    <text evidence="2">The sequence shown here is derived from an EMBL/GenBank/DDBJ whole genome shotgun (WGS) entry which is preliminary data.</text>
</comment>
<evidence type="ECO:0000313" key="3">
    <source>
        <dbReference type="Proteomes" id="UP000019462"/>
    </source>
</evidence>
<organism evidence="2 3">
    <name type="scientific">Moesziomyces aphidis</name>
    <name type="common">Pseudozyma aphidis</name>
    <dbReference type="NCBI Taxonomy" id="84754"/>
    <lineage>
        <taxon>Eukaryota</taxon>
        <taxon>Fungi</taxon>
        <taxon>Dikarya</taxon>
        <taxon>Basidiomycota</taxon>
        <taxon>Ustilaginomycotina</taxon>
        <taxon>Ustilaginomycetes</taxon>
        <taxon>Ustilaginales</taxon>
        <taxon>Ustilaginaceae</taxon>
        <taxon>Moesziomyces</taxon>
    </lineage>
</organism>
<keyword evidence="1" id="KW-0812">Transmembrane</keyword>
<feature type="transmembrane region" description="Helical" evidence="1">
    <location>
        <begin position="111"/>
        <end position="130"/>
    </location>
</feature>
<dbReference type="InterPro" id="IPR013901">
    <property type="entry name" value="Anthrone_oxy"/>
</dbReference>
<keyword evidence="1" id="KW-0472">Membrane</keyword>
<proteinExistence type="predicted"/>
<dbReference type="Pfam" id="PF08592">
    <property type="entry name" value="Anthrone_oxy"/>
    <property type="match status" value="1"/>
</dbReference>
<dbReference type="EMBL" id="AWNI01000038">
    <property type="protein sequence ID" value="ETS60126.1"/>
    <property type="molecule type" value="Genomic_DNA"/>
</dbReference>
<name>W3VHC7_MOEAP</name>
<dbReference type="Proteomes" id="UP000019462">
    <property type="component" value="Unassembled WGS sequence"/>
</dbReference>
<dbReference type="PANTHER" id="PTHR36535">
    <property type="entry name" value="YALI0E30327P"/>
    <property type="match status" value="1"/>
</dbReference>
<evidence type="ECO:0000313" key="2">
    <source>
        <dbReference type="EMBL" id="ETS60126.1"/>
    </source>
</evidence>
<dbReference type="OrthoDB" id="5954308at2759"/>
<keyword evidence="1" id="KW-1133">Transmembrane helix</keyword>
<evidence type="ECO:0000256" key="1">
    <source>
        <dbReference type="SAM" id="Phobius"/>
    </source>
</evidence>
<feature type="transmembrane region" description="Helical" evidence="1">
    <location>
        <begin position="65"/>
        <end position="85"/>
    </location>
</feature>
<keyword evidence="3" id="KW-1185">Reference proteome</keyword>
<protein>
    <submittedName>
        <fullName evidence="2">Uncharacterized protein</fullName>
    </submittedName>
</protein>
<accession>W3VHC7</accession>
<dbReference type="AlphaFoldDB" id="W3VHC7"/>
<dbReference type="HOGENOM" id="CLU_093241_0_0_1"/>
<sequence length="261" mass="27701">MLAPVTALVGLTCSGLASGLTLAYPLLINTHFIDQQGAMISPPAPWVANLSIAQRLTLWERAFKAGFVVPALSLVTAIALTTFALQSGRGGKASSSLPQRLSVRWETRKKLLLGSAALTGSLLVFTLVFIRPTNNKLMALRVAANNKEAINASQAEALLAHWTRLHNVRVVAAFSGFALALYSLSMLRVIAVIAEVDIGLWNDAILKICSGAAPASFSAVTMFRQAWSICSSCVDGYLSGSSCDQLPEDGNSRAERPQSAS</sequence>
<reference evidence="2 3" key="1">
    <citation type="journal article" date="2014" name="Genome Announc.">
        <title>Genome sequence of the basidiomycetous fungus Pseudozyma aphidis DSM70725, an efficient producer of biosurfactant mannosylerythritol lipids.</title>
        <authorList>
            <person name="Lorenz S."/>
            <person name="Guenther M."/>
            <person name="Grumaz C."/>
            <person name="Rupp S."/>
            <person name="Zibek S."/>
            <person name="Sohn K."/>
        </authorList>
    </citation>
    <scope>NUCLEOTIDE SEQUENCE [LARGE SCALE GENOMIC DNA]</scope>
    <source>
        <strain evidence="3">ATCC 32657 / CBS 517.83 / DSM 70725 / JCM 10318 / NBRC 10182 / NRRL Y-7954 / St-0401</strain>
    </source>
</reference>